<protein>
    <submittedName>
        <fullName evidence="1">Uncharacterized protein</fullName>
    </submittedName>
</protein>
<dbReference type="EMBL" id="AM712905">
    <property type="protein sequence ID" value="CAN84644.1"/>
    <property type="molecule type" value="mRNA"/>
</dbReference>
<dbReference type="AlphaFoldDB" id="A5I8K9"/>
<reference evidence="1" key="1">
    <citation type="submission" date="2007-05" db="EMBL/GenBank/DDBJ databases">
        <title>Beetle immunity: Identification of immune-inducible genes from the model insect Tribolium castaneum.</title>
        <authorList>
            <person name="Altincicek B."/>
            <person name="Vilcinskas A."/>
        </authorList>
    </citation>
    <scope>NUCLEOTIDE SEQUENCE</scope>
    <source>
        <strain evidence="1">San Bernardino</strain>
        <tissue evidence="1">Whole animals</tissue>
    </source>
</reference>
<name>A5I8K9_TRICA</name>
<proteinExistence type="evidence at transcript level"/>
<organism evidence="1">
    <name type="scientific">Tribolium castaneum</name>
    <name type="common">Red flour beetle</name>
    <dbReference type="NCBI Taxonomy" id="7070"/>
    <lineage>
        <taxon>Eukaryota</taxon>
        <taxon>Metazoa</taxon>
        <taxon>Ecdysozoa</taxon>
        <taxon>Arthropoda</taxon>
        <taxon>Hexapoda</taxon>
        <taxon>Insecta</taxon>
        <taxon>Pterygota</taxon>
        <taxon>Neoptera</taxon>
        <taxon>Endopterygota</taxon>
        <taxon>Coleoptera</taxon>
        <taxon>Polyphaga</taxon>
        <taxon>Cucujiformia</taxon>
        <taxon>Tenebrionidae</taxon>
        <taxon>Tenebrionidae incertae sedis</taxon>
        <taxon>Tribolium</taxon>
    </lineage>
</organism>
<accession>A5I8K9</accession>
<evidence type="ECO:0000313" key="1">
    <source>
        <dbReference type="EMBL" id="CAN84644.1"/>
    </source>
</evidence>
<sequence>MSTRICIPISSGRTNGSNFSKFINCHYTSGHLLGSSSLPLRSFYRSRIRYQGRISSLILPIYGLSTKPKIMQGAISNHIQGSKPNILSSAFPRLKRNARTIF</sequence>